<comment type="catalytic activity">
    <reaction evidence="10">
        <text>hydroxymethylbilane = uroporphyrinogen III + H2O</text>
        <dbReference type="Rhea" id="RHEA:18965"/>
        <dbReference type="ChEBI" id="CHEBI:15377"/>
        <dbReference type="ChEBI" id="CHEBI:57308"/>
        <dbReference type="ChEBI" id="CHEBI:57845"/>
        <dbReference type="EC" id="4.2.1.75"/>
    </reaction>
</comment>
<dbReference type="Proteomes" id="UP000282087">
    <property type="component" value="Unassembled WGS sequence"/>
</dbReference>
<evidence type="ECO:0000256" key="6">
    <source>
        <dbReference type="ARBA" id="ARBA00023244"/>
    </source>
</evidence>
<dbReference type="EC" id="4.2.1.75" evidence="3"/>
<organism evidence="12 13">
    <name type="scientific">Peronospora effusa</name>
    <dbReference type="NCBI Taxonomy" id="542832"/>
    <lineage>
        <taxon>Eukaryota</taxon>
        <taxon>Sar</taxon>
        <taxon>Stramenopiles</taxon>
        <taxon>Oomycota</taxon>
        <taxon>Peronosporomycetes</taxon>
        <taxon>Peronosporales</taxon>
        <taxon>Peronosporaceae</taxon>
        <taxon>Peronospora</taxon>
    </lineage>
</organism>
<dbReference type="Pfam" id="PF02602">
    <property type="entry name" value="HEM4"/>
    <property type="match status" value="1"/>
</dbReference>
<gene>
    <name evidence="12" type="ORF">DD238_000569</name>
</gene>
<dbReference type="GO" id="GO:0006785">
    <property type="term" value="P:heme B biosynthetic process"/>
    <property type="evidence" value="ECO:0007669"/>
    <property type="project" value="UniProtKB-ARBA"/>
</dbReference>
<accession>A0A3M6VM12</accession>
<evidence type="ECO:0000259" key="11">
    <source>
        <dbReference type="Pfam" id="PF02602"/>
    </source>
</evidence>
<evidence type="ECO:0000256" key="9">
    <source>
        <dbReference type="ARBA" id="ARBA00040167"/>
    </source>
</evidence>
<evidence type="ECO:0000256" key="1">
    <source>
        <dbReference type="ARBA" id="ARBA00004772"/>
    </source>
</evidence>
<comment type="similarity">
    <text evidence="2">Belongs to the uroporphyrinogen-III synthase family.</text>
</comment>
<dbReference type="PANTHER" id="PTHR12390:SF0">
    <property type="entry name" value="UROPORPHYRINOGEN-III SYNTHASE"/>
    <property type="match status" value="1"/>
</dbReference>
<dbReference type="PANTHER" id="PTHR12390">
    <property type="entry name" value="UROPORPHYRINOGEN III SYNTHASE"/>
    <property type="match status" value="1"/>
</dbReference>
<dbReference type="SUPFAM" id="SSF69618">
    <property type="entry name" value="HemD-like"/>
    <property type="match status" value="1"/>
</dbReference>
<keyword evidence="5" id="KW-0456">Lyase</keyword>
<evidence type="ECO:0000256" key="2">
    <source>
        <dbReference type="ARBA" id="ARBA00008133"/>
    </source>
</evidence>
<dbReference type="AlphaFoldDB" id="A0A3M6VM12"/>
<dbReference type="Gene3D" id="3.40.50.10090">
    <property type="match status" value="2"/>
</dbReference>
<sequence>MPSSVLLLKAADEKYKTAFKRINESQQGMEVHFADVLTFKYLNTVQLLDVLTHLDRYCGILLTSPRSAIAVVNVVNGLDVELKQYVLEKLRSTSVFSVGTATSRELLPLGVVCKGDDAGSADMLSEYLHEDGSLPVDCKDKPMMFLCGDKRRDVLPDSFRSRGLPLEELIVYQTCPVQNVDFPVKVPDWIVFFSPSGLKVVKDLRLPWELIRKAAIGMYWTHPAFNCNDSIPKNLIALPSGKTSAAALHDHAVDTGQSFWEADVIAPKPKPESLANAIFTFQDNHKL</sequence>
<feature type="domain" description="Tetrapyrrole biosynthesis uroporphyrinogen III synthase" evidence="11">
    <location>
        <begin position="26"/>
        <end position="199"/>
    </location>
</feature>
<comment type="pathway">
    <text evidence="1">Porphyrin-containing compound metabolism; protoporphyrin-IX biosynthesis; coproporphyrinogen-III from 5-aminolevulinate: step 3/4.</text>
</comment>
<dbReference type="FunFam" id="3.40.50.10090:FF:000003">
    <property type="entry name" value="uroporphyrinogen-III synthase"/>
    <property type="match status" value="1"/>
</dbReference>
<dbReference type="UniPathway" id="UPA00251">
    <property type="reaction ID" value="UER00320"/>
</dbReference>
<comment type="caution">
    <text evidence="12">The sequence shown here is derived from an EMBL/GenBank/DDBJ whole genome shotgun (WGS) entry which is preliminary data.</text>
</comment>
<evidence type="ECO:0000256" key="10">
    <source>
        <dbReference type="ARBA" id="ARBA00048617"/>
    </source>
</evidence>
<keyword evidence="4" id="KW-0350">Heme biosynthesis</keyword>
<dbReference type="GO" id="GO:0004852">
    <property type="term" value="F:uroporphyrinogen-III synthase activity"/>
    <property type="evidence" value="ECO:0007669"/>
    <property type="project" value="UniProtKB-EC"/>
</dbReference>
<dbReference type="CDD" id="cd06578">
    <property type="entry name" value="HemD"/>
    <property type="match status" value="1"/>
</dbReference>
<dbReference type="EMBL" id="QLLG01000155">
    <property type="protein sequence ID" value="RMX67968.1"/>
    <property type="molecule type" value="Genomic_DNA"/>
</dbReference>
<dbReference type="InterPro" id="IPR003754">
    <property type="entry name" value="4pyrrol_synth_uPrphyn_synth"/>
</dbReference>
<evidence type="ECO:0000313" key="12">
    <source>
        <dbReference type="EMBL" id="RMX67968.1"/>
    </source>
</evidence>
<evidence type="ECO:0000256" key="7">
    <source>
        <dbReference type="ARBA" id="ARBA00031702"/>
    </source>
</evidence>
<evidence type="ECO:0000256" key="4">
    <source>
        <dbReference type="ARBA" id="ARBA00023133"/>
    </source>
</evidence>
<dbReference type="GO" id="GO:0006780">
    <property type="term" value="P:uroporphyrinogen III biosynthetic process"/>
    <property type="evidence" value="ECO:0007669"/>
    <property type="project" value="InterPro"/>
</dbReference>
<reference evidence="12 13" key="1">
    <citation type="submission" date="2018-06" db="EMBL/GenBank/DDBJ databases">
        <title>Comparative genomics of downy mildews reveals potential adaptations to biotrophy.</title>
        <authorList>
            <person name="Fletcher K."/>
            <person name="Klosterman S.J."/>
            <person name="Derevnina L."/>
            <person name="Martin F."/>
            <person name="Koike S."/>
            <person name="Reyes Chin-Wo S."/>
            <person name="Mou B."/>
            <person name="Michelmore R."/>
        </authorList>
    </citation>
    <scope>NUCLEOTIDE SEQUENCE [LARGE SCALE GENOMIC DNA]</scope>
    <source>
        <strain evidence="12 13">R14</strain>
    </source>
</reference>
<evidence type="ECO:0000256" key="3">
    <source>
        <dbReference type="ARBA" id="ARBA00013109"/>
    </source>
</evidence>
<proteinExistence type="inferred from homology"/>
<dbReference type="GO" id="GO:0006782">
    <property type="term" value="P:protoporphyrinogen IX biosynthetic process"/>
    <property type="evidence" value="ECO:0007669"/>
    <property type="project" value="UniProtKB-UniPathway"/>
</dbReference>
<evidence type="ECO:0000256" key="8">
    <source>
        <dbReference type="ARBA" id="ARBA00032649"/>
    </source>
</evidence>
<dbReference type="GO" id="GO:0005829">
    <property type="term" value="C:cytosol"/>
    <property type="evidence" value="ECO:0007669"/>
    <property type="project" value="TreeGrafter"/>
</dbReference>
<dbReference type="STRING" id="542832.A0A3M6VM12"/>
<keyword evidence="13" id="KW-1185">Reference proteome</keyword>
<dbReference type="InterPro" id="IPR039793">
    <property type="entry name" value="UROS/Hem4"/>
</dbReference>
<protein>
    <recommendedName>
        <fullName evidence="9">Uroporphyrinogen-III synthase</fullName>
        <ecNumber evidence="3">4.2.1.75</ecNumber>
    </recommendedName>
    <alternativeName>
        <fullName evidence="8">Hydroxymethylbilane hydrolyase [cyclizing]</fullName>
    </alternativeName>
    <alternativeName>
        <fullName evidence="7">Uroporphyrinogen-III cosynthase</fullName>
    </alternativeName>
</protein>
<name>A0A3M6VM12_9STRA</name>
<dbReference type="InterPro" id="IPR036108">
    <property type="entry name" value="4pyrrol_syn_uPrphyn_synt_sf"/>
</dbReference>
<keyword evidence="6" id="KW-0627">Porphyrin biosynthesis</keyword>
<evidence type="ECO:0000256" key="5">
    <source>
        <dbReference type="ARBA" id="ARBA00023239"/>
    </source>
</evidence>
<evidence type="ECO:0000313" key="13">
    <source>
        <dbReference type="Proteomes" id="UP000282087"/>
    </source>
</evidence>